<sequence>MDDKPLGELYDPQASLAISRHNRPHWSQAGAIVFITFRTADSVPRDVLQRWDRQKNHWIHRHTGIELPWRDALQKLGRSDLNRFHREFNRCRETYLDCCHGRCVLRQPELAKIVANSLLHFDGDRYCMGDFIVMPNHVHLLASFASEDSLVAQLDSWLHFTARQINRALNQTGKFWQQEPFDHLVRSPEQYEYLRKYIRDNGKKAGLKRGEYLYRRYGKQRD</sequence>
<dbReference type="Proteomes" id="UP000324479">
    <property type="component" value="Unassembled WGS sequence"/>
</dbReference>
<dbReference type="Gene3D" id="3.30.70.1290">
    <property type="entry name" value="Transposase IS200-like"/>
    <property type="match status" value="1"/>
</dbReference>
<dbReference type="InterPro" id="IPR052715">
    <property type="entry name" value="RAYT_transposase"/>
</dbReference>
<dbReference type="AlphaFoldDB" id="A0A5M6CYE4"/>
<gene>
    <name evidence="2" type="ORF">FYK55_21700</name>
</gene>
<dbReference type="PANTHER" id="PTHR36966">
    <property type="entry name" value="REP-ASSOCIATED TYROSINE TRANSPOSASE"/>
    <property type="match status" value="1"/>
</dbReference>
<comment type="caution">
    <text evidence="2">The sequence shown here is derived from an EMBL/GenBank/DDBJ whole genome shotgun (WGS) entry which is preliminary data.</text>
</comment>
<evidence type="ECO:0000313" key="2">
    <source>
        <dbReference type="EMBL" id="KAA5540247.1"/>
    </source>
</evidence>
<dbReference type="SMART" id="SM01321">
    <property type="entry name" value="Y1_Tnp"/>
    <property type="match status" value="1"/>
</dbReference>
<evidence type="ECO:0000259" key="1">
    <source>
        <dbReference type="SMART" id="SM01321"/>
    </source>
</evidence>
<dbReference type="GO" id="GO:0006313">
    <property type="term" value="P:DNA transposition"/>
    <property type="evidence" value="ECO:0007669"/>
    <property type="project" value="InterPro"/>
</dbReference>
<reference evidence="2 3" key="1">
    <citation type="submission" date="2019-08" db="EMBL/GenBank/DDBJ databases">
        <authorList>
            <person name="Dhanesh K."/>
            <person name="Kumar G."/>
            <person name="Sasikala C."/>
            <person name="Venkata Ramana C."/>
        </authorList>
    </citation>
    <scope>NUCLEOTIDE SEQUENCE [LARGE SCALE GENOMIC DNA]</scope>
    <source>
        <strain evidence="2 3">JC645</strain>
    </source>
</reference>
<dbReference type="InterPro" id="IPR036515">
    <property type="entry name" value="Transposase_17_sf"/>
</dbReference>
<proteinExistence type="predicted"/>
<feature type="domain" description="Transposase IS200-like" evidence="1">
    <location>
        <begin position="28"/>
        <end position="201"/>
    </location>
</feature>
<organism evidence="2 3">
    <name type="scientific">Roseiconus nitratireducens</name>
    <dbReference type="NCBI Taxonomy" id="2605748"/>
    <lineage>
        <taxon>Bacteria</taxon>
        <taxon>Pseudomonadati</taxon>
        <taxon>Planctomycetota</taxon>
        <taxon>Planctomycetia</taxon>
        <taxon>Pirellulales</taxon>
        <taxon>Pirellulaceae</taxon>
        <taxon>Roseiconus</taxon>
    </lineage>
</organism>
<dbReference type="GO" id="GO:0043565">
    <property type="term" value="F:sequence-specific DNA binding"/>
    <property type="evidence" value="ECO:0007669"/>
    <property type="project" value="TreeGrafter"/>
</dbReference>
<dbReference type="SUPFAM" id="SSF143422">
    <property type="entry name" value="Transposase IS200-like"/>
    <property type="match status" value="1"/>
</dbReference>
<dbReference type="GO" id="GO:0004803">
    <property type="term" value="F:transposase activity"/>
    <property type="evidence" value="ECO:0007669"/>
    <property type="project" value="InterPro"/>
</dbReference>
<evidence type="ECO:0000313" key="3">
    <source>
        <dbReference type="Proteomes" id="UP000324479"/>
    </source>
</evidence>
<keyword evidence="3" id="KW-1185">Reference proteome</keyword>
<dbReference type="RefSeq" id="WP_150078720.1">
    <property type="nucleotide sequence ID" value="NZ_VWOX01000014.1"/>
</dbReference>
<accession>A0A5M6CYE4</accession>
<dbReference type="PANTHER" id="PTHR36966:SF1">
    <property type="entry name" value="REP-ASSOCIATED TYROSINE TRANSPOSASE"/>
    <property type="match status" value="1"/>
</dbReference>
<name>A0A5M6CYE4_9BACT</name>
<dbReference type="EMBL" id="VWOX01000014">
    <property type="protein sequence ID" value="KAA5540247.1"/>
    <property type="molecule type" value="Genomic_DNA"/>
</dbReference>
<dbReference type="InterPro" id="IPR002686">
    <property type="entry name" value="Transposase_17"/>
</dbReference>
<protein>
    <recommendedName>
        <fullName evidence="1">Transposase IS200-like domain-containing protein</fullName>
    </recommendedName>
</protein>